<evidence type="ECO:0000313" key="2">
    <source>
        <dbReference type="EMBL" id="PSC75504.1"/>
    </source>
</evidence>
<keyword evidence="1" id="KW-1133">Transmembrane helix</keyword>
<accession>A0A2P6VN33</accession>
<keyword evidence="3" id="KW-1185">Reference proteome</keyword>
<name>A0A2P6VN33_9CHLO</name>
<dbReference type="EMBL" id="LHPF02000002">
    <property type="protein sequence ID" value="PSC75504.1"/>
    <property type="molecule type" value="Genomic_DNA"/>
</dbReference>
<comment type="caution">
    <text evidence="2">The sequence shown here is derived from an EMBL/GenBank/DDBJ whole genome shotgun (WGS) entry which is preliminary data.</text>
</comment>
<feature type="transmembrane region" description="Helical" evidence="1">
    <location>
        <begin position="60"/>
        <end position="81"/>
    </location>
</feature>
<dbReference type="Proteomes" id="UP000239649">
    <property type="component" value="Unassembled WGS sequence"/>
</dbReference>
<sequence length="104" mass="11009">MSFASALCRTPLVASPTPRRASRHAGRRAVAPRAFAAPQQLWQLAEAAAAAKPGEVDAPISAIIIGAVVVTALSFAVSFGLKGGTDASIQMQERDRKKFNKYDK</sequence>
<organism evidence="2 3">
    <name type="scientific">Micractinium conductrix</name>
    <dbReference type="NCBI Taxonomy" id="554055"/>
    <lineage>
        <taxon>Eukaryota</taxon>
        <taxon>Viridiplantae</taxon>
        <taxon>Chlorophyta</taxon>
        <taxon>core chlorophytes</taxon>
        <taxon>Trebouxiophyceae</taxon>
        <taxon>Chlorellales</taxon>
        <taxon>Chlorellaceae</taxon>
        <taxon>Chlorella clade</taxon>
        <taxon>Micractinium</taxon>
    </lineage>
</organism>
<keyword evidence="1" id="KW-0472">Membrane</keyword>
<protein>
    <submittedName>
        <fullName evidence="2">Small-conductance mechanosensitive ion channel</fullName>
    </submittedName>
</protein>
<reference evidence="2 3" key="1">
    <citation type="journal article" date="2018" name="Plant J.">
        <title>Genome sequences of Chlorella sorokiniana UTEX 1602 and Micractinium conductrix SAG 241.80: implications to maltose excretion by a green alga.</title>
        <authorList>
            <person name="Arriola M.B."/>
            <person name="Velmurugan N."/>
            <person name="Zhang Y."/>
            <person name="Plunkett M.H."/>
            <person name="Hondzo H."/>
            <person name="Barney B.M."/>
        </authorList>
    </citation>
    <scope>NUCLEOTIDE SEQUENCE [LARGE SCALE GENOMIC DNA]</scope>
    <source>
        <strain evidence="2 3">SAG 241.80</strain>
    </source>
</reference>
<proteinExistence type="predicted"/>
<gene>
    <name evidence="2" type="ORF">C2E20_1117</name>
</gene>
<dbReference type="OrthoDB" id="10528033at2759"/>
<keyword evidence="1" id="KW-0812">Transmembrane</keyword>
<dbReference type="AlphaFoldDB" id="A0A2P6VN33"/>
<evidence type="ECO:0000313" key="3">
    <source>
        <dbReference type="Proteomes" id="UP000239649"/>
    </source>
</evidence>
<evidence type="ECO:0000256" key="1">
    <source>
        <dbReference type="SAM" id="Phobius"/>
    </source>
</evidence>